<proteinExistence type="predicted"/>
<reference evidence="1" key="1">
    <citation type="submission" date="2022-11" db="EMBL/GenBank/DDBJ databases">
        <authorList>
            <person name="Morgan W.R."/>
            <person name="Tartar A."/>
        </authorList>
    </citation>
    <scope>NUCLEOTIDE SEQUENCE</scope>
    <source>
        <strain evidence="1">ARSEF 373</strain>
    </source>
</reference>
<evidence type="ECO:0000313" key="1">
    <source>
        <dbReference type="EMBL" id="DBA05350.1"/>
    </source>
</evidence>
<name>A0AAV2ZIL8_9STRA</name>
<protein>
    <recommendedName>
        <fullName evidence="3">MULE transposase domain-containing protein</fullName>
    </recommendedName>
</protein>
<evidence type="ECO:0008006" key="3">
    <source>
        <dbReference type="Google" id="ProtNLM"/>
    </source>
</evidence>
<dbReference type="AlphaFoldDB" id="A0AAV2ZIL8"/>
<sequence>MVHDRGHDLYVPCMYFLADGRDEIIYRHILRWVKEQSNNCLDAETVVCNFEQGMMNAIRRASQHRHCRLSLPLEASNTP</sequence>
<accession>A0AAV2ZIL8</accession>
<comment type="caution">
    <text evidence="1">The sequence shown here is derived from an EMBL/GenBank/DDBJ whole genome shotgun (WGS) entry which is preliminary data.</text>
</comment>
<keyword evidence="2" id="KW-1185">Reference proteome</keyword>
<dbReference type="EMBL" id="DAKRPA010000001">
    <property type="protein sequence ID" value="DBA05350.1"/>
    <property type="molecule type" value="Genomic_DNA"/>
</dbReference>
<reference evidence="1" key="2">
    <citation type="journal article" date="2023" name="Microbiol Resour">
        <title>Decontamination and Annotation of the Draft Genome Sequence of the Oomycete Lagenidium giganteum ARSEF 373.</title>
        <authorList>
            <person name="Morgan W.R."/>
            <person name="Tartar A."/>
        </authorList>
    </citation>
    <scope>NUCLEOTIDE SEQUENCE</scope>
    <source>
        <strain evidence="1">ARSEF 373</strain>
    </source>
</reference>
<dbReference type="Proteomes" id="UP001146120">
    <property type="component" value="Unassembled WGS sequence"/>
</dbReference>
<organism evidence="1 2">
    <name type="scientific">Lagenidium giganteum</name>
    <dbReference type="NCBI Taxonomy" id="4803"/>
    <lineage>
        <taxon>Eukaryota</taxon>
        <taxon>Sar</taxon>
        <taxon>Stramenopiles</taxon>
        <taxon>Oomycota</taxon>
        <taxon>Peronosporomycetes</taxon>
        <taxon>Pythiales</taxon>
        <taxon>Pythiaceae</taxon>
    </lineage>
</organism>
<gene>
    <name evidence="1" type="ORF">N0F65_007512</name>
</gene>
<evidence type="ECO:0000313" key="2">
    <source>
        <dbReference type="Proteomes" id="UP001146120"/>
    </source>
</evidence>